<feature type="region of interest" description="Disordered" evidence="1">
    <location>
        <begin position="1"/>
        <end position="89"/>
    </location>
</feature>
<organism evidence="2 3">
    <name type="scientific">Olpidium bornovanus</name>
    <dbReference type="NCBI Taxonomy" id="278681"/>
    <lineage>
        <taxon>Eukaryota</taxon>
        <taxon>Fungi</taxon>
        <taxon>Fungi incertae sedis</taxon>
        <taxon>Olpidiomycota</taxon>
        <taxon>Olpidiomycotina</taxon>
        <taxon>Olpidiomycetes</taxon>
        <taxon>Olpidiales</taxon>
        <taxon>Olpidiaceae</taxon>
        <taxon>Olpidium</taxon>
    </lineage>
</organism>
<protein>
    <submittedName>
        <fullName evidence="2">Uncharacterized protein</fullName>
    </submittedName>
</protein>
<evidence type="ECO:0000256" key="1">
    <source>
        <dbReference type="SAM" id="MobiDB-lite"/>
    </source>
</evidence>
<feature type="compositionally biased region" description="Low complexity" evidence="1">
    <location>
        <begin position="65"/>
        <end position="86"/>
    </location>
</feature>
<keyword evidence="3" id="KW-1185">Reference proteome</keyword>
<proteinExistence type="predicted"/>
<dbReference type="EMBL" id="JAEFCI010009332">
    <property type="protein sequence ID" value="KAG5457876.1"/>
    <property type="molecule type" value="Genomic_DNA"/>
</dbReference>
<sequence length="118" mass="11961">MNVGADSWRLSSRDRPAPSTALRFCSARRSARSGSSAARSNPTERFATRIGGPGASGENLMLTDTAASSEPTAPPIAASAATASSSNLQHSSITAFPRVGLYAGRQGGGGAFFQGSLS</sequence>
<name>A0A8H7ZR53_9FUNG</name>
<comment type="caution">
    <text evidence="2">The sequence shown here is derived from an EMBL/GenBank/DDBJ whole genome shotgun (WGS) entry which is preliminary data.</text>
</comment>
<evidence type="ECO:0000313" key="3">
    <source>
        <dbReference type="Proteomes" id="UP000673691"/>
    </source>
</evidence>
<reference evidence="2 3" key="1">
    <citation type="journal article" name="Sci. Rep.">
        <title>Genome-scale phylogenetic analyses confirm Olpidium as the closest living zoosporic fungus to the non-flagellated, terrestrial fungi.</title>
        <authorList>
            <person name="Chang Y."/>
            <person name="Rochon D."/>
            <person name="Sekimoto S."/>
            <person name="Wang Y."/>
            <person name="Chovatia M."/>
            <person name="Sandor L."/>
            <person name="Salamov A."/>
            <person name="Grigoriev I.V."/>
            <person name="Stajich J.E."/>
            <person name="Spatafora J.W."/>
        </authorList>
    </citation>
    <scope>NUCLEOTIDE SEQUENCE [LARGE SCALE GENOMIC DNA]</scope>
    <source>
        <strain evidence="2">S191</strain>
    </source>
</reference>
<gene>
    <name evidence="2" type="ORF">BJ554DRAFT_2003</name>
</gene>
<evidence type="ECO:0000313" key="2">
    <source>
        <dbReference type="EMBL" id="KAG5457876.1"/>
    </source>
</evidence>
<accession>A0A8H7ZR53</accession>
<dbReference type="AlphaFoldDB" id="A0A8H7ZR53"/>
<dbReference type="Proteomes" id="UP000673691">
    <property type="component" value="Unassembled WGS sequence"/>
</dbReference>